<evidence type="ECO:0000313" key="1">
    <source>
        <dbReference type="EMBL" id="QDP94873.1"/>
    </source>
</evidence>
<dbReference type="EMBL" id="CP041692">
    <property type="protein sequence ID" value="QDP94873.1"/>
    <property type="molecule type" value="Genomic_DNA"/>
</dbReference>
<gene>
    <name evidence="1" type="ORF">FOE78_02120</name>
</gene>
<dbReference type="KEGG" id="mik:FOE78_02120"/>
<dbReference type="AlphaFoldDB" id="A0A516PUQ2"/>
<protein>
    <submittedName>
        <fullName evidence="1">Uncharacterized protein</fullName>
    </submittedName>
</protein>
<reference evidence="1 2" key="1">
    <citation type="submission" date="2019-07" db="EMBL/GenBank/DDBJ databases">
        <title>Microlunatus dokdonensis sp. nov. isolated from the rhizospheric soil of the wild plant Elymus tsukushiensis.</title>
        <authorList>
            <person name="Ghim S.-Y."/>
            <person name="Hwang Y.-J."/>
            <person name="Son J.-S."/>
            <person name="Shin J.-H."/>
        </authorList>
    </citation>
    <scope>NUCLEOTIDE SEQUENCE [LARGE SCALE GENOMIC DNA]</scope>
    <source>
        <strain evidence="1 2">KUDC0627</strain>
    </source>
</reference>
<name>A0A516PUQ2_9ACTN</name>
<sequence length="279" mass="30857">MADSDAGDDLCERSTEQEAQDNLRLVLLMCAAGELRCSQKTKRPTAATVRTVGWRLVGGDFYAEDPIAAFSWPLLIMAGGLARLNGSHLVLTAKGRVALNAPPFEVLRGLWQRWISHGLIDEFSRVDQIKGQRSANVLTAVKPRREVVARAVGRLPPGEWVTVDSLFARMRRGRLSPQITRSDRALFKLHVGHPEYDSFGYSDVNSWVLAEGRYTLAVLFEYAATLGLIDISYTSPIGARQDWPDYWCAGELESLSRYDGLTSVRLNGLGSCIVSNDEA</sequence>
<evidence type="ECO:0000313" key="2">
    <source>
        <dbReference type="Proteomes" id="UP000319263"/>
    </source>
</evidence>
<dbReference type="RefSeq" id="WP_143984860.1">
    <property type="nucleotide sequence ID" value="NZ_CP041692.1"/>
</dbReference>
<dbReference type="OrthoDB" id="443235at2"/>
<organism evidence="1 2">
    <name type="scientific">Microlunatus elymi</name>
    <dbReference type="NCBI Taxonomy" id="2596828"/>
    <lineage>
        <taxon>Bacteria</taxon>
        <taxon>Bacillati</taxon>
        <taxon>Actinomycetota</taxon>
        <taxon>Actinomycetes</taxon>
        <taxon>Propionibacteriales</taxon>
        <taxon>Propionibacteriaceae</taxon>
        <taxon>Microlunatus</taxon>
    </lineage>
</organism>
<proteinExistence type="predicted"/>
<keyword evidence="2" id="KW-1185">Reference proteome</keyword>
<accession>A0A516PUQ2</accession>
<dbReference type="Proteomes" id="UP000319263">
    <property type="component" value="Chromosome"/>
</dbReference>